<feature type="domain" description="Nop" evidence="2">
    <location>
        <begin position="84"/>
        <end position="185"/>
    </location>
</feature>
<feature type="compositionally biased region" description="Basic residues" evidence="1">
    <location>
        <begin position="216"/>
        <end position="234"/>
    </location>
</feature>
<feature type="region of interest" description="Disordered" evidence="1">
    <location>
        <begin position="204"/>
        <end position="245"/>
    </location>
</feature>
<dbReference type="GO" id="GO:0030515">
    <property type="term" value="F:snoRNA binding"/>
    <property type="evidence" value="ECO:0007669"/>
    <property type="project" value="InterPro"/>
</dbReference>
<evidence type="ECO:0000313" key="4">
    <source>
        <dbReference type="Proteomes" id="UP001163046"/>
    </source>
</evidence>
<evidence type="ECO:0000256" key="1">
    <source>
        <dbReference type="SAM" id="MobiDB-lite"/>
    </source>
</evidence>
<dbReference type="InterPro" id="IPR045056">
    <property type="entry name" value="Nop56/Nop58"/>
</dbReference>
<dbReference type="InterPro" id="IPR036070">
    <property type="entry name" value="Nop_dom_sf"/>
</dbReference>
<accession>A0A9X0CL86</accession>
<feature type="compositionally biased region" description="Basic and acidic residues" evidence="1">
    <location>
        <begin position="204"/>
        <end position="215"/>
    </location>
</feature>
<evidence type="ECO:0000313" key="3">
    <source>
        <dbReference type="EMBL" id="KAJ7356317.1"/>
    </source>
</evidence>
<dbReference type="GO" id="GO:0031428">
    <property type="term" value="C:box C/D methylation guide snoRNP complex"/>
    <property type="evidence" value="ECO:0007669"/>
    <property type="project" value="InterPro"/>
</dbReference>
<sequence length="245" mass="27721">MYARTAQYVKSRKDLTEDMIEGLEEIVMDSAKAKAIYDASKSSMGMDISPIDLINIQTFAARVIGLAEYRKSLHTYLVSKMTQVAPNLSALIGEQVGARLISHAGSLTNLAKALKNKGNTPKYGLIFHSSFIGRAATSNKGRISRYLANKCSIASRIDCFSETQSSVFGQKLHDQVEDRLKFYETGEAPRKNIDVMKEAIAEFEEKSQEADDSTEKKKKKKKRRRKKKRKKLLKMRSNQQWMTLQ</sequence>
<dbReference type="OrthoDB" id="6780543at2759"/>
<dbReference type="SUPFAM" id="SSF89124">
    <property type="entry name" value="Nop domain"/>
    <property type="match status" value="1"/>
</dbReference>
<feature type="compositionally biased region" description="Polar residues" evidence="1">
    <location>
        <begin position="236"/>
        <end position="245"/>
    </location>
</feature>
<organism evidence="3 4">
    <name type="scientific">Desmophyllum pertusum</name>
    <dbReference type="NCBI Taxonomy" id="174260"/>
    <lineage>
        <taxon>Eukaryota</taxon>
        <taxon>Metazoa</taxon>
        <taxon>Cnidaria</taxon>
        <taxon>Anthozoa</taxon>
        <taxon>Hexacorallia</taxon>
        <taxon>Scleractinia</taxon>
        <taxon>Caryophylliina</taxon>
        <taxon>Caryophylliidae</taxon>
        <taxon>Desmophyllum</taxon>
    </lineage>
</organism>
<keyword evidence="4" id="KW-1185">Reference proteome</keyword>
<protein>
    <submittedName>
        <fullName evidence="3">snoRNP complex protein nop56</fullName>
    </submittedName>
</protein>
<comment type="caution">
    <text evidence="3">The sequence shown here is derived from an EMBL/GenBank/DDBJ whole genome shotgun (WGS) entry which is preliminary data.</text>
</comment>
<dbReference type="AlphaFoldDB" id="A0A9X0CL86"/>
<dbReference type="EMBL" id="MU827322">
    <property type="protein sequence ID" value="KAJ7356317.1"/>
    <property type="molecule type" value="Genomic_DNA"/>
</dbReference>
<dbReference type="GO" id="GO:0032040">
    <property type="term" value="C:small-subunit processome"/>
    <property type="evidence" value="ECO:0007669"/>
    <property type="project" value="InterPro"/>
</dbReference>
<gene>
    <name evidence="3" type="primary">NOP56_2</name>
    <name evidence="3" type="ORF">OS493_025426</name>
</gene>
<dbReference type="Pfam" id="PF01798">
    <property type="entry name" value="Nop"/>
    <property type="match status" value="1"/>
</dbReference>
<reference evidence="3" key="1">
    <citation type="submission" date="2023-01" db="EMBL/GenBank/DDBJ databases">
        <title>Genome assembly of the deep-sea coral Lophelia pertusa.</title>
        <authorList>
            <person name="Herrera S."/>
            <person name="Cordes E."/>
        </authorList>
    </citation>
    <scope>NUCLEOTIDE SEQUENCE</scope>
    <source>
        <strain evidence="3">USNM1676648</strain>
        <tissue evidence="3">Polyp</tissue>
    </source>
</reference>
<dbReference type="InterPro" id="IPR002687">
    <property type="entry name" value="Nop_dom"/>
</dbReference>
<dbReference type="Gene3D" id="1.10.246.90">
    <property type="entry name" value="Nop domain"/>
    <property type="match status" value="2"/>
</dbReference>
<dbReference type="PROSITE" id="PS51358">
    <property type="entry name" value="NOP"/>
    <property type="match status" value="1"/>
</dbReference>
<dbReference type="PANTHER" id="PTHR10894">
    <property type="entry name" value="NUCLEOLAR PROTEIN 5 NUCLEOLAR PROTEIN NOP5 NOP58"/>
    <property type="match status" value="1"/>
</dbReference>
<dbReference type="Gene3D" id="1.10.287.4070">
    <property type="match status" value="1"/>
</dbReference>
<evidence type="ECO:0000259" key="2">
    <source>
        <dbReference type="PROSITE" id="PS51358"/>
    </source>
</evidence>
<name>A0A9X0CL86_9CNID</name>
<proteinExistence type="predicted"/>
<dbReference type="InterPro" id="IPR042239">
    <property type="entry name" value="Nop_C"/>
</dbReference>
<dbReference type="Proteomes" id="UP001163046">
    <property type="component" value="Unassembled WGS sequence"/>
</dbReference>
<dbReference type="PANTHER" id="PTHR10894:SF0">
    <property type="entry name" value="NUCLEOLAR PROTEIN 56"/>
    <property type="match status" value="1"/>
</dbReference>